<feature type="non-terminal residue" evidence="2">
    <location>
        <position position="1"/>
    </location>
</feature>
<dbReference type="EMBL" id="CAJVCH010289326">
    <property type="protein sequence ID" value="CAG7785107.1"/>
    <property type="molecule type" value="Genomic_DNA"/>
</dbReference>
<evidence type="ECO:0000313" key="2">
    <source>
        <dbReference type="EMBL" id="CAG7785107.1"/>
    </source>
</evidence>
<name>A0A8J2KBB9_9HEXA</name>
<dbReference type="InterPro" id="IPR031887">
    <property type="entry name" value="SDCCAG8"/>
</dbReference>
<dbReference type="AlphaFoldDB" id="A0A8J2KBB9"/>
<dbReference type="GO" id="GO:0035148">
    <property type="term" value="P:tube formation"/>
    <property type="evidence" value="ECO:0007669"/>
    <property type="project" value="TreeGrafter"/>
</dbReference>
<evidence type="ECO:0000256" key="1">
    <source>
        <dbReference type="SAM" id="Coils"/>
    </source>
</evidence>
<dbReference type="PANTHER" id="PTHR34343:SF1">
    <property type="entry name" value="SEROLOGICALLY DEFINED COLON CANCER ANTIGEN 8"/>
    <property type="match status" value="1"/>
</dbReference>
<dbReference type="PANTHER" id="PTHR34343">
    <property type="entry name" value="SEROLOGICALLY DEFINED COLON CANCER ANTIGEN 8"/>
    <property type="match status" value="1"/>
</dbReference>
<reference evidence="2" key="1">
    <citation type="submission" date="2021-06" db="EMBL/GenBank/DDBJ databases">
        <authorList>
            <person name="Hodson N. C."/>
            <person name="Mongue J. A."/>
            <person name="Jaron S. K."/>
        </authorList>
    </citation>
    <scope>NUCLEOTIDE SEQUENCE</scope>
</reference>
<dbReference type="GO" id="GO:0007098">
    <property type="term" value="P:centrosome cycle"/>
    <property type="evidence" value="ECO:0007669"/>
    <property type="project" value="InterPro"/>
</dbReference>
<protein>
    <submittedName>
        <fullName evidence="2">Uncharacterized protein</fullName>
    </submittedName>
</protein>
<organism evidence="2 3">
    <name type="scientific">Allacma fusca</name>
    <dbReference type="NCBI Taxonomy" id="39272"/>
    <lineage>
        <taxon>Eukaryota</taxon>
        <taxon>Metazoa</taxon>
        <taxon>Ecdysozoa</taxon>
        <taxon>Arthropoda</taxon>
        <taxon>Hexapoda</taxon>
        <taxon>Collembola</taxon>
        <taxon>Symphypleona</taxon>
        <taxon>Sminthuridae</taxon>
        <taxon>Allacma</taxon>
    </lineage>
</organism>
<dbReference type="OrthoDB" id="10252347at2759"/>
<gene>
    <name evidence="2" type="ORF">AFUS01_LOCUS23753</name>
</gene>
<feature type="coiled-coil region" evidence="1">
    <location>
        <begin position="68"/>
        <end position="102"/>
    </location>
</feature>
<comment type="caution">
    <text evidence="2">The sequence shown here is derived from an EMBL/GenBank/DDBJ whole genome shotgun (WGS) entry which is preliminary data.</text>
</comment>
<sequence length="181" mass="20926">AEIACLRERTESSDDDLLKTQEMVIKLNENIAHLQRENSMLKQRDGATEDPDVVNIIHNMEEKHSRDMSDLETLIQAQNGLLDNLRGECKMLTGKLEDTSKQYRNERSVFASDKMKLIQGNSTTAAKNIELLKKIQYYVSNQEQMSERIRKMEQEDQIRSDRVTQSLKLAFVLFCVFVGKI</sequence>
<proteinExistence type="predicted"/>
<dbReference type="GO" id="GO:0001764">
    <property type="term" value="P:neuron migration"/>
    <property type="evidence" value="ECO:0007669"/>
    <property type="project" value="TreeGrafter"/>
</dbReference>
<dbReference type="GO" id="GO:0005813">
    <property type="term" value="C:centrosome"/>
    <property type="evidence" value="ECO:0007669"/>
    <property type="project" value="InterPro"/>
</dbReference>
<dbReference type="Pfam" id="PF15964">
    <property type="entry name" value="CCCAP"/>
    <property type="match status" value="1"/>
</dbReference>
<accession>A0A8J2KBB9</accession>
<keyword evidence="3" id="KW-1185">Reference proteome</keyword>
<dbReference type="GO" id="GO:0030010">
    <property type="term" value="P:establishment of cell polarity"/>
    <property type="evidence" value="ECO:0007669"/>
    <property type="project" value="TreeGrafter"/>
</dbReference>
<dbReference type="GO" id="GO:0005814">
    <property type="term" value="C:centriole"/>
    <property type="evidence" value="ECO:0007669"/>
    <property type="project" value="TreeGrafter"/>
</dbReference>
<dbReference type="Proteomes" id="UP000708208">
    <property type="component" value="Unassembled WGS sequence"/>
</dbReference>
<keyword evidence="1" id="KW-0175">Coiled coil</keyword>
<feature type="coiled-coil region" evidence="1">
    <location>
        <begin position="17"/>
        <end position="44"/>
    </location>
</feature>
<evidence type="ECO:0000313" key="3">
    <source>
        <dbReference type="Proteomes" id="UP000708208"/>
    </source>
</evidence>